<gene>
    <name evidence="6" type="ORF">K437DRAFT_256926</name>
</gene>
<dbReference type="PANTHER" id="PTHR11717">
    <property type="entry name" value="LOW MOLECULAR WEIGHT PROTEIN TYROSINE PHOSPHATASE"/>
    <property type="match status" value="1"/>
</dbReference>
<dbReference type="OrthoDB" id="3388at2759"/>
<keyword evidence="7" id="KW-1185">Reference proteome</keyword>
<feature type="active site" evidence="4">
    <location>
        <position position="16"/>
    </location>
</feature>
<dbReference type="AlphaFoldDB" id="A0A066W1L6"/>
<comment type="caution">
    <text evidence="6">The sequence shown here is derived from an EMBL/GenBank/DDBJ whole genome shotgun (WGS) entry which is preliminary data.</text>
</comment>
<dbReference type="Pfam" id="PF01451">
    <property type="entry name" value="LMWPc"/>
    <property type="match status" value="1"/>
</dbReference>
<dbReference type="InParanoid" id="A0A066W1L6"/>
<comment type="similarity">
    <text evidence="1">Belongs to the low molecular weight phosphotyrosine protein phosphatase family.</text>
</comment>
<dbReference type="Proteomes" id="UP000027361">
    <property type="component" value="Unassembled WGS sequence"/>
</dbReference>
<dbReference type="STRING" id="1037660.A0A066W1L6"/>
<evidence type="ECO:0000256" key="3">
    <source>
        <dbReference type="ARBA" id="ARBA00022912"/>
    </source>
</evidence>
<dbReference type="OMA" id="ICHEDYD"/>
<organism evidence="6 7">
    <name type="scientific">Tilletiaria anomala (strain ATCC 24038 / CBS 436.72 / UBC 951)</name>
    <dbReference type="NCBI Taxonomy" id="1037660"/>
    <lineage>
        <taxon>Eukaryota</taxon>
        <taxon>Fungi</taxon>
        <taxon>Dikarya</taxon>
        <taxon>Basidiomycota</taxon>
        <taxon>Ustilaginomycotina</taxon>
        <taxon>Exobasidiomycetes</taxon>
        <taxon>Georgefischeriales</taxon>
        <taxon>Tilletiariaceae</taxon>
        <taxon>Tilletiaria</taxon>
    </lineage>
</organism>
<dbReference type="InterPro" id="IPR036196">
    <property type="entry name" value="Ptyr_pPase_sf"/>
</dbReference>
<feature type="active site" description="Nucleophile" evidence="4">
    <location>
        <position position="10"/>
    </location>
</feature>
<evidence type="ECO:0000256" key="2">
    <source>
        <dbReference type="ARBA" id="ARBA00022801"/>
    </source>
</evidence>
<dbReference type="InterPro" id="IPR017867">
    <property type="entry name" value="Tyr_phospatase_low_mol_wt"/>
</dbReference>
<evidence type="ECO:0000313" key="7">
    <source>
        <dbReference type="Proteomes" id="UP000027361"/>
    </source>
</evidence>
<evidence type="ECO:0000256" key="4">
    <source>
        <dbReference type="PIRSR" id="PIRSR617867-1"/>
    </source>
</evidence>
<name>A0A066W1L6_TILAU</name>
<dbReference type="GO" id="GO:0004725">
    <property type="term" value="F:protein tyrosine phosphatase activity"/>
    <property type="evidence" value="ECO:0007669"/>
    <property type="project" value="InterPro"/>
</dbReference>
<dbReference type="CDD" id="cd16343">
    <property type="entry name" value="LMWPTP"/>
    <property type="match status" value="1"/>
</dbReference>
<dbReference type="PANTHER" id="PTHR11717:SF7">
    <property type="entry name" value="LOW MOLECULAR WEIGHT PHOSPHOTYROSINE PROTEIN PHOSPHATASE"/>
    <property type="match status" value="1"/>
</dbReference>
<dbReference type="RefSeq" id="XP_013242864.1">
    <property type="nucleotide sequence ID" value="XM_013387410.1"/>
</dbReference>
<reference evidence="6 7" key="1">
    <citation type="submission" date="2014-05" db="EMBL/GenBank/DDBJ databases">
        <title>Draft genome sequence of a rare smut relative, Tilletiaria anomala UBC 951.</title>
        <authorList>
            <consortium name="DOE Joint Genome Institute"/>
            <person name="Toome M."/>
            <person name="Kuo A."/>
            <person name="Henrissat B."/>
            <person name="Lipzen A."/>
            <person name="Tritt A."/>
            <person name="Yoshinaga Y."/>
            <person name="Zane M."/>
            <person name="Barry K."/>
            <person name="Grigoriev I.V."/>
            <person name="Spatafora J.W."/>
            <person name="Aimea M.C."/>
        </authorList>
    </citation>
    <scope>NUCLEOTIDE SEQUENCE [LARGE SCALE GENOMIC DNA]</scope>
    <source>
        <strain evidence="6 7">UBC 951</strain>
    </source>
</reference>
<dbReference type="FunCoup" id="A0A066W1L6">
    <property type="interactions" value="223"/>
</dbReference>
<evidence type="ECO:0000259" key="5">
    <source>
        <dbReference type="SMART" id="SM00226"/>
    </source>
</evidence>
<dbReference type="InterPro" id="IPR050438">
    <property type="entry name" value="LMW_PTPase"/>
</dbReference>
<evidence type="ECO:0000313" key="6">
    <source>
        <dbReference type="EMBL" id="KDN44690.1"/>
    </source>
</evidence>
<accession>A0A066W1L6</accession>
<evidence type="ECO:0000256" key="1">
    <source>
        <dbReference type="ARBA" id="ARBA00011063"/>
    </source>
</evidence>
<keyword evidence="3" id="KW-0904">Protein phosphatase</keyword>
<dbReference type="EMBL" id="JMSN01000049">
    <property type="protein sequence ID" value="KDN44690.1"/>
    <property type="molecule type" value="Genomic_DNA"/>
</dbReference>
<dbReference type="SUPFAM" id="SSF52788">
    <property type="entry name" value="Phosphotyrosine protein phosphatases I"/>
    <property type="match status" value="1"/>
</dbReference>
<dbReference type="PRINTS" id="PR00719">
    <property type="entry name" value="LMWPTPASE"/>
</dbReference>
<feature type="domain" description="Phosphotyrosine protein phosphatase I" evidence="5">
    <location>
        <begin position="4"/>
        <end position="116"/>
    </location>
</feature>
<dbReference type="SMART" id="SM00226">
    <property type="entry name" value="LMWPc"/>
    <property type="match status" value="1"/>
</dbReference>
<dbReference type="GeneID" id="25264559"/>
<sequence>MAPVSVLFACTGNICRSPMAEAVFADLVKRNGLESSFGKIDSCGTIGYHVGEEADERTLAVCNRKGIPCVSRARRLKERDFEEFDYIFGMDSGHVNHLKARKPRNSKAKIMLFGDV</sequence>
<protein>
    <submittedName>
        <fullName evidence="6">Phosphotyrosine protein phosphatases I</fullName>
    </submittedName>
</protein>
<dbReference type="HOGENOM" id="CLU_071415_2_3_1"/>
<dbReference type="InterPro" id="IPR023485">
    <property type="entry name" value="Ptyr_pPase"/>
</dbReference>
<keyword evidence="2" id="KW-0378">Hydrolase</keyword>
<dbReference type="Gene3D" id="3.40.50.2300">
    <property type="match status" value="1"/>
</dbReference>
<proteinExistence type="inferred from homology"/>